<dbReference type="Pfam" id="PF00440">
    <property type="entry name" value="TetR_N"/>
    <property type="match status" value="1"/>
</dbReference>
<dbReference type="InterPro" id="IPR009057">
    <property type="entry name" value="Homeodomain-like_sf"/>
</dbReference>
<dbReference type="PANTHER" id="PTHR30055">
    <property type="entry name" value="HTH-TYPE TRANSCRIPTIONAL REGULATOR RUTR"/>
    <property type="match status" value="1"/>
</dbReference>
<name>A0ABS7FUF5_9ACTN</name>
<dbReference type="EMBL" id="JAIBOA010000009">
    <property type="protein sequence ID" value="MBW8484042.1"/>
    <property type="molecule type" value="Genomic_DNA"/>
</dbReference>
<evidence type="ECO:0000259" key="3">
    <source>
        <dbReference type="PROSITE" id="PS50977"/>
    </source>
</evidence>
<feature type="domain" description="HTH tetR-type" evidence="3">
    <location>
        <begin position="30"/>
        <end position="90"/>
    </location>
</feature>
<gene>
    <name evidence="4" type="ORF">K1Y72_16765</name>
</gene>
<evidence type="ECO:0000313" key="5">
    <source>
        <dbReference type="Proteomes" id="UP000774570"/>
    </source>
</evidence>
<evidence type="ECO:0000313" key="4">
    <source>
        <dbReference type="EMBL" id="MBW8484042.1"/>
    </source>
</evidence>
<evidence type="ECO:0000256" key="1">
    <source>
        <dbReference type="ARBA" id="ARBA00023125"/>
    </source>
</evidence>
<keyword evidence="5" id="KW-1185">Reference proteome</keyword>
<reference evidence="4 5" key="1">
    <citation type="submission" date="2021-07" db="EMBL/GenBank/DDBJ databases">
        <title>Actinomadura sp. PM05-2 isolated from lichen.</title>
        <authorList>
            <person name="Somphong A."/>
            <person name="Phongsopitanun W."/>
            <person name="Tanasupawat S."/>
            <person name="Peongsungnone V."/>
        </authorList>
    </citation>
    <scope>NUCLEOTIDE SEQUENCE [LARGE SCALE GENOMIC DNA]</scope>
    <source>
        <strain evidence="4 5">PM05-2</strain>
    </source>
</reference>
<organism evidence="4 5">
    <name type="scientific">Actinomadura parmotrematis</name>
    <dbReference type="NCBI Taxonomy" id="2864039"/>
    <lineage>
        <taxon>Bacteria</taxon>
        <taxon>Bacillati</taxon>
        <taxon>Actinomycetota</taxon>
        <taxon>Actinomycetes</taxon>
        <taxon>Streptosporangiales</taxon>
        <taxon>Thermomonosporaceae</taxon>
        <taxon>Actinomadura</taxon>
    </lineage>
</organism>
<sequence>MHEPGRAGEPAELRRLPSGRHRLSPDFVAGHQVNRILAAVVEVTGTAGVRELTVDAIIGRAGVSRATFYVHFRNKEDAFARAYDEVVERLMGSVVAAYRDAPGADAPSRLRAGLAAFLEFLAADPPAARTCVVESMAAGPAAAARRDAAIGAFAQLIADNVRELYPHYPDPDLMAETIVGGIYQVAYTRIRRGEIADLPGLLPGLLGSFAVPDPDRWGPAAR</sequence>
<proteinExistence type="predicted"/>
<dbReference type="InterPro" id="IPR001647">
    <property type="entry name" value="HTH_TetR"/>
</dbReference>
<dbReference type="RefSeq" id="WP_220167266.1">
    <property type="nucleotide sequence ID" value="NZ_JAIBOA010000009.1"/>
</dbReference>
<protein>
    <submittedName>
        <fullName evidence="4">TetR/AcrR family transcriptional regulator</fullName>
    </submittedName>
</protein>
<accession>A0ABS7FUF5</accession>
<dbReference type="PANTHER" id="PTHR30055:SF160">
    <property type="entry name" value="TRANSCRIPTIONAL REGULATORY PROTEIN (PROBABLY ASNC-FAMILY)-RELATED"/>
    <property type="match status" value="1"/>
</dbReference>
<dbReference type="InterPro" id="IPR050109">
    <property type="entry name" value="HTH-type_TetR-like_transc_reg"/>
</dbReference>
<dbReference type="PROSITE" id="PS50977">
    <property type="entry name" value="HTH_TETR_2"/>
    <property type="match status" value="1"/>
</dbReference>
<dbReference type="Gene3D" id="1.10.357.10">
    <property type="entry name" value="Tetracycline Repressor, domain 2"/>
    <property type="match status" value="1"/>
</dbReference>
<dbReference type="SUPFAM" id="SSF46689">
    <property type="entry name" value="Homeodomain-like"/>
    <property type="match status" value="1"/>
</dbReference>
<dbReference type="PRINTS" id="PR00455">
    <property type="entry name" value="HTHTETR"/>
</dbReference>
<comment type="caution">
    <text evidence="4">The sequence shown here is derived from an EMBL/GenBank/DDBJ whole genome shotgun (WGS) entry which is preliminary data.</text>
</comment>
<dbReference type="Proteomes" id="UP000774570">
    <property type="component" value="Unassembled WGS sequence"/>
</dbReference>
<keyword evidence="1 2" id="KW-0238">DNA-binding</keyword>
<feature type="DNA-binding region" description="H-T-H motif" evidence="2">
    <location>
        <begin position="53"/>
        <end position="72"/>
    </location>
</feature>
<evidence type="ECO:0000256" key="2">
    <source>
        <dbReference type="PROSITE-ProRule" id="PRU00335"/>
    </source>
</evidence>